<keyword evidence="13 15" id="KW-1015">Disulfide bond</keyword>
<evidence type="ECO:0000256" key="6">
    <source>
        <dbReference type="ARBA" id="ARBA00022812"/>
    </source>
</evidence>
<evidence type="ECO:0000256" key="16">
    <source>
        <dbReference type="SAM" id="MobiDB-lite"/>
    </source>
</evidence>
<comment type="subunit">
    <text evidence="15">Interacts with major capsid protein L1. Interacts with E2; this interaction inhibits E2 transcriptional activity but not the DNA replication function E2. Interacts with host HSPA8; this interaction is required for L2 nuclear translocation. Interacts with host importins KPNB2 and KPNB3. Forms a complex with importin alpha2-beta1 heterodimers via interaction with the importin alpha2 adapter. Interacts with host DYNLT1; this interaction is essential for virus intracellular transport during entry. Interacts (via C-terminus) with host retromer subunits VPS35 AND VPS29.</text>
</comment>
<evidence type="ECO:0000256" key="15">
    <source>
        <dbReference type="HAMAP-Rule" id="MF_04003"/>
    </source>
</evidence>
<comment type="function">
    <text evidence="15">Minor protein of the capsid that localizes along the inner surface of the virion, within the central cavities beneath the L1 pentamers. Plays a role in capsid stabilization through interaction with the major capsid protein L1. Once the virion enters the host cell, L2 escorts the genomic DNA into the nucleus by promoting escape from the endosomal compartments and traffic through the host Golgi network. Mechanistically, the C-terminus of L2 possesses a cell-penetrating peptide that protudes from the host endosome, interacts with host cytoplasmic retromer cargo and thereby mediates the capsid delivery to the host trans-Golgi network. Plays a role through its interaction with host dynein in the intracellular microtubule-dependent transport of viral capsid toward the nucleus. Mediates the viral genome import into the nucleus through binding to host importins. Once within the nucleus, L2 localizes viral genomes to host PML bodies in order to activate early gene expression for establishment of infection. Later on, promotes late gene expression by interacting with the viral E2 protein and by inhibiting its transcriptional activation functions. During virion assembly, encapsidates the genome by direct interaction with the viral DNA.</text>
</comment>
<keyword evidence="5 15" id="KW-0945">Host-virus interaction</keyword>
<keyword evidence="6" id="KW-1040">Host Golgi apparatus</keyword>
<keyword evidence="9 15" id="KW-1177">Microtubular inwards viral transport</keyword>
<dbReference type="GO" id="GO:0046718">
    <property type="term" value="P:symbiont entry into host cell"/>
    <property type="evidence" value="ECO:0007669"/>
    <property type="project" value="UniProtKB-KW"/>
</dbReference>
<dbReference type="GO" id="GO:0005198">
    <property type="term" value="F:structural molecule activity"/>
    <property type="evidence" value="ECO:0007669"/>
    <property type="project" value="UniProtKB-UniRule"/>
</dbReference>
<evidence type="ECO:0000256" key="5">
    <source>
        <dbReference type="ARBA" id="ARBA00022581"/>
    </source>
</evidence>
<dbReference type="GO" id="GO:0043657">
    <property type="term" value="C:host cell"/>
    <property type="evidence" value="ECO:0007669"/>
    <property type="project" value="GOC"/>
</dbReference>
<evidence type="ECO:0000256" key="9">
    <source>
        <dbReference type="ARBA" id="ARBA00022952"/>
    </source>
</evidence>
<dbReference type="EMBL" id="KM096429">
    <property type="protein sequence ID" value="AIS41103.1"/>
    <property type="molecule type" value="Genomic_DNA"/>
</dbReference>
<keyword evidence="14 15" id="KW-1160">Virus entry into host cell</keyword>
<reference evidence="17 18" key="1">
    <citation type="submission" date="2014-07" db="EMBL/GenBank/DDBJ databases">
        <title>Identification and characterization of a new variant of BPV type 7.</title>
        <authorList>
            <person name="Gallina L."/>
            <person name="Scagliarini A."/>
            <person name="Savini F."/>
            <person name="Casa G."/>
        </authorList>
    </citation>
    <scope>NUCLEOTIDE SEQUENCE [LARGE SCALE GENOMIC DNA]</scope>
    <source>
        <strain evidence="17">IT-221</strain>
    </source>
</reference>
<comment type="similarity">
    <text evidence="15">Belongs to the papillomaviridae L2 protein family.</text>
</comment>
<comment type="caution">
    <text evidence="15">Lacks conserved residue(s) required for the propagation of feature annotation.</text>
</comment>
<sequence length="524" mass="56859">MSAATMSRSRVKRASAEDLYRQCQLGADCPPDVKNKFENNTVADRILKWVAGFLYLGTLGIGTGRGTGGRGGYVPIGRGPGTTTEIGGTRTLRPVGPVEPIGPGTPTVIDATPPVDVVETPMDPTLTDVRPTDPSVFEPGGEDIELEVLRPDETLQPEEDVLAGSNPTTDLPTVGEPNIDFTETSFTEVRPPVSRTADISETNLDNAAYNAAVAELAREANQVSVIFDAEVGGSVVGSEEFELEEVPLTSTPENPARPAGRRRNWGSMYHRFIKQVRLGSTSFSKADVGGRFEFENPAFEGDVGVSEEMMQTRDLGEVVIAKGPEGRVRMSRLARIPGMHTRSGLELGEHVHLFADMSTIEELPLEDTIELSTFSNPQGVLDSGPVIIESEIGATQGVVVNEQTPNPLDNADLGITGSETADLLEWGVEDIELLAQEDYHFTGGRLRLLDVEEAPDIDDWTLESPRKAYAVATINKDSKSQIPVKIPVHVDPSDVVVISYTADVSIFSLFEPSLYRKRKYSYLY</sequence>
<dbReference type="GO" id="GO:0019028">
    <property type="term" value="C:viral capsid"/>
    <property type="evidence" value="ECO:0007669"/>
    <property type="project" value="UniProtKB-UniRule"/>
</dbReference>
<evidence type="ECO:0000313" key="18">
    <source>
        <dbReference type="Proteomes" id="UP000104506"/>
    </source>
</evidence>
<keyword evidence="10" id="KW-1039">Host endosome</keyword>
<keyword evidence="4 15" id="KW-1048">Host nucleus</keyword>
<dbReference type="GO" id="GO:0042025">
    <property type="term" value="C:host cell nucleus"/>
    <property type="evidence" value="ECO:0007669"/>
    <property type="project" value="UniProtKB-SubCell"/>
</dbReference>
<dbReference type="HAMAP" id="MF_04003">
    <property type="entry name" value="PPV_L2"/>
    <property type="match status" value="1"/>
</dbReference>
<organism evidence="17 18">
    <name type="scientific">Bos taurus papillomavirus 7</name>
    <dbReference type="NCBI Taxonomy" id="1001533"/>
    <lineage>
        <taxon>Viruses</taxon>
        <taxon>Monodnaviria</taxon>
        <taxon>Shotokuvirae</taxon>
        <taxon>Cossaviricota</taxon>
        <taxon>Papovaviricetes</taxon>
        <taxon>Zurhausenvirales</taxon>
        <taxon>Papillomaviridae</taxon>
        <taxon>Firstpapillomavirinae</taxon>
        <taxon>Dyoxipapillomavirus</taxon>
        <taxon>Dyoxipapillomavirus 1</taxon>
    </lineage>
</organism>
<evidence type="ECO:0000256" key="4">
    <source>
        <dbReference type="ARBA" id="ARBA00022562"/>
    </source>
</evidence>
<proteinExistence type="inferred from homology"/>
<evidence type="ECO:0000256" key="13">
    <source>
        <dbReference type="ARBA" id="ARBA00023157"/>
    </source>
</evidence>
<keyword evidence="3 15" id="KW-0167">Capsid protein</keyword>
<feature type="region of interest" description="Disordered" evidence="16">
    <location>
        <begin position="78"/>
        <end position="140"/>
    </location>
</feature>
<evidence type="ECO:0000256" key="8">
    <source>
        <dbReference type="ARBA" id="ARBA00022921"/>
    </source>
</evidence>
<evidence type="ECO:0000313" key="17">
    <source>
        <dbReference type="EMBL" id="AIS41103.1"/>
    </source>
</evidence>
<dbReference type="GO" id="GO:0075732">
    <property type="term" value="P:viral penetration into host nucleus"/>
    <property type="evidence" value="ECO:0007669"/>
    <property type="project" value="UniProtKB-KW"/>
</dbReference>
<evidence type="ECO:0000256" key="10">
    <source>
        <dbReference type="ARBA" id="ARBA00023046"/>
    </source>
</evidence>
<evidence type="ECO:0000256" key="7">
    <source>
        <dbReference type="ARBA" id="ARBA00022844"/>
    </source>
</evidence>
<keyword evidence="2 15" id="KW-0597">Phosphoprotein</keyword>
<keyword evidence="12 15" id="KW-0238">DNA-binding</keyword>
<comment type="subcellular location">
    <subcellularLocation>
        <location evidence="15">Virion</location>
    </subcellularLocation>
    <subcellularLocation>
        <location evidence="15">Host nucleus</location>
    </subcellularLocation>
</comment>
<keyword evidence="7 15" id="KW-0946">Virion</keyword>
<dbReference type="InterPro" id="IPR000784">
    <property type="entry name" value="Late_L2"/>
</dbReference>
<evidence type="ECO:0000256" key="12">
    <source>
        <dbReference type="ARBA" id="ARBA00023125"/>
    </source>
</evidence>
<evidence type="ECO:0000256" key="14">
    <source>
        <dbReference type="ARBA" id="ARBA00023296"/>
    </source>
</evidence>
<dbReference type="GO" id="GO:0003677">
    <property type="term" value="F:DNA binding"/>
    <property type="evidence" value="ECO:0007669"/>
    <property type="project" value="UniProtKB-UniRule"/>
</dbReference>
<accession>A0A097A600</accession>
<evidence type="ECO:0000256" key="11">
    <source>
        <dbReference type="ARBA" id="ARBA00023120"/>
    </source>
</evidence>
<protein>
    <recommendedName>
        <fullName evidence="15">Minor capsid protein L2</fullName>
    </recommendedName>
</protein>
<gene>
    <name evidence="15 17" type="primary">L2</name>
</gene>
<dbReference type="Pfam" id="PF00513">
    <property type="entry name" value="Late_protein_L2"/>
    <property type="match status" value="1"/>
</dbReference>
<evidence type="ECO:0000256" key="1">
    <source>
        <dbReference type="ARBA" id="ARBA00022524"/>
    </source>
</evidence>
<keyword evidence="11 15" id="KW-1176">Cytoplasmic inwards viral transport</keyword>
<dbReference type="GO" id="GO:0075521">
    <property type="term" value="P:microtubule-dependent intracellular transport of viral material towards nucleus"/>
    <property type="evidence" value="ECO:0007669"/>
    <property type="project" value="UniProtKB-UniRule"/>
</dbReference>
<dbReference type="Proteomes" id="UP000104506">
    <property type="component" value="Genome"/>
</dbReference>
<feature type="disulfide bond" evidence="15">
    <location>
        <begin position="23"/>
        <end position="29"/>
    </location>
</feature>
<evidence type="ECO:0000256" key="3">
    <source>
        <dbReference type="ARBA" id="ARBA00022561"/>
    </source>
</evidence>
<comment type="PTM">
    <text evidence="15">Highly phosphorylated.</text>
</comment>
<name>A0A097A600_9PAPI</name>
<evidence type="ECO:0000256" key="2">
    <source>
        <dbReference type="ARBA" id="ARBA00022553"/>
    </source>
</evidence>
<keyword evidence="1 15" id="KW-1163">Viral penetration into host nucleus</keyword>
<feature type="region of interest" description="Disordered" evidence="16">
    <location>
        <begin position="160"/>
        <end position="179"/>
    </location>
</feature>
<keyword evidence="8 15" id="KW-0426">Late protein</keyword>